<keyword evidence="4" id="KW-1185">Reference proteome</keyword>
<reference evidence="3" key="1">
    <citation type="journal article" date="2021" name="Nat. Commun.">
        <title>Genetic determinants of endophytism in the Arabidopsis root mycobiome.</title>
        <authorList>
            <person name="Mesny F."/>
            <person name="Miyauchi S."/>
            <person name="Thiergart T."/>
            <person name="Pickel B."/>
            <person name="Atanasova L."/>
            <person name="Karlsson M."/>
            <person name="Huettel B."/>
            <person name="Barry K.W."/>
            <person name="Haridas S."/>
            <person name="Chen C."/>
            <person name="Bauer D."/>
            <person name="Andreopoulos W."/>
            <person name="Pangilinan J."/>
            <person name="LaButti K."/>
            <person name="Riley R."/>
            <person name="Lipzen A."/>
            <person name="Clum A."/>
            <person name="Drula E."/>
            <person name="Henrissat B."/>
            <person name="Kohler A."/>
            <person name="Grigoriev I.V."/>
            <person name="Martin F.M."/>
            <person name="Hacquard S."/>
        </authorList>
    </citation>
    <scope>NUCLEOTIDE SEQUENCE</scope>
    <source>
        <strain evidence="3">MPI-CAGE-AT-0016</strain>
    </source>
</reference>
<evidence type="ECO:0000313" key="4">
    <source>
        <dbReference type="Proteomes" id="UP000813385"/>
    </source>
</evidence>
<feature type="chain" id="PRO_5035434853" description="DUF7143 domain-containing protein" evidence="1">
    <location>
        <begin position="18"/>
        <end position="191"/>
    </location>
</feature>
<accession>A0A8K0WZ42</accession>
<keyword evidence="1" id="KW-0732">Signal</keyword>
<gene>
    <name evidence="3" type="ORF">B0T11DRAFT_138022</name>
</gene>
<dbReference type="AlphaFoldDB" id="A0A8K0WZ42"/>
<organism evidence="3 4">
    <name type="scientific">Plectosphaerella cucumerina</name>
    <dbReference type="NCBI Taxonomy" id="40658"/>
    <lineage>
        <taxon>Eukaryota</taxon>
        <taxon>Fungi</taxon>
        <taxon>Dikarya</taxon>
        <taxon>Ascomycota</taxon>
        <taxon>Pezizomycotina</taxon>
        <taxon>Sordariomycetes</taxon>
        <taxon>Hypocreomycetidae</taxon>
        <taxon>Glomerellales</taxon>
        <taxon>Plectosphaerellaceae</taxon>
        <taxon>Plectosphaerella</taxon>
    </lineage>
</organism>
<feature type="signal peptide" evidence="1">
    <location>
        <begin position="1"/>
        <end position="17"/>
    </location>
</feature>
<evidence type="ECO:0000256" key="1">
    <source>
        <dbReference type="SAM" id="SignalP"/>
    </source>
</evidence>
<sequence>MQFSISVVAAFAGLSLAAPYIKGRQQDACFVTGDTTLPQIVIDDVLQLQDMVTCDTANPTIGGVPDVEVRGVKFSSINFEGSGQTPLTFALDRFATSDPLAENDLDKFQAELAVYVATEAALRSTGQNVNQIKIPKFFLELQVSRIGTAQGETIPEPGHQVDHLLGKVQQNAAGEDKALLDQVVALAAKLS</sequence>
<feature type="domain" description="DUF7143" evidence="2">
    <location>
        <begin position="31"/>
        <end position="190"/>
    </location>
</feature>
<comment type="caution">
    <text evidence="3">The sequence shown here is derived from an EMBL/GenBank/DDBJ whole genome shotgun (WGS) entry which is preliminary data.</text>
</comment>
<evidence type="ECO:0000313" key="3">
    <source>
        <dbReference type="EMBL" id="KAH7350117.1"/>
    </source>
</evidence>
<dbReference type="OrthoDB" id="2497581at2759"/>
<evidence type="ECO:0000259" key="2">
    <source>
        <dbReference type="Pfam" id="PF23631"/>
    </source>
</evidence>
<name>A0A8K0WZ42_9PEZI</name>
<dbReference type="PANTHER" id="PTHR37592:SF1">
    <property type="match status" value="1"/>
</dbReference>
<protein>
    <recommendedName>
        <fullName evidence="2">DUF7143 domain-containing protein</fullName>
    </recommendedName>
</protein>
<dbReference type="PANTHER" id="PTHR37592">
    <property type="match status" value="1"/>
</dbReference>
<dbReference type="Proteomes" id="UP000813385">
    <property type="component" value="Unassembled WGS sequence"/>
</dbReference>
<dbReference type="EMBL" id="JAGPXD010000006">
    <property type="protein sequence ID" value="KAH7350117.1"/>
    <property type="molecule type" value="Genomic_DNA"/>
</dbReference>
<proteinExistence type="predicted"/>
<dbReference type="InterPro" id="IPR055567">
    <property type="entry name" value="DUF7143"/>
</dbReference>
<dbReference type="Pfam" id="PF23631">
    <property type="entry name" value="DUF7143"/>
    <property type="match status" value="1"/>
</dbReference>